<keyword evidence="1" id="KW-0812">Transmembrane</keyword>
<keyword evidence="1" id="KW-1133">Transmembrane helix</keyword>
<reference evidence="2" key="1">
    <citation type="submission" date="2021-02" db="EMBL/GenBank/DDBJ databases">
        <authorList>
            <person name="Dougan E. K."/>
            <person name="Rhodes N."/>
            <person name="Thang M."/>
            <person name="Chan C."/>
        </authorList>
    </citation>
    <scope>NUCLEOTIDE SEQUENCE</scope>
</reference>
<feature type="non-terminal residue" evidence="2">
    <location>
        <position position="1"/>
    </location>
</feature>
<proteinExistence type="predicted"/>
<evidence type="ECO:0000313" key="3">
    <source>
        <dbReference type="Proteomes" id="UP000649617"/>
    </source>
</evidence>
<accession>A0A812W7G2</accession>
<name>A0A812W7G2_SYMPI</name>
<keyword evidence="3" id="KW-1185">Reference proteome</keyword>
<evidence type="ECO:0000313" key="2">
    <source>
        <dbReference type="EMBL" id="CAE7660543.1"/>
    </source>
</evidence>
<protein>
    <submittedName>
        <fullName evidence="2">RHBDF2 protein</fullName>
    </submittedName>
</protein>
<dbReference type="Proteomes" id="UP000649617">
    <property type="component" value="Unassembled WGS sequence"/>
</dbReference>
<dbReference type="AlphaFoldDB" id="A0A812W7G2"/>
<keyword evidence="1" id="KW-0472">Membrane</keyword>
<evidence type="ECO:0000256" key="1">
    <source>
        <dbReference type="SAM" id="Phobius"/>
    </source>
</evidence>
<organism evidence="2 3">
    <name type="scientific">Symbiodinium pilosum</name>
    <name type="common">Dinoflagellate</name>
    <dbReference type="NCBI Taxonomy" id="2952"/>
    <lineage>
        <taxon>Eukaryota</taxon>
        <taxon>Sar</taxon>
        <taxon>Alveolata</taxon>
        <taxon>Dinophyceae</taxon>
        <taxon>Suessiales</taxon>
        <taxon>Symbiodiniaceae</taxon>
        <taxon>Symbiodinium</taxon>
    </lineage>
</organism>
<dbReference type="EMBL" id="CAJNIZ010043446">
    <property type="protein sequence ID" value="CAE7660543.1"/>
    <property type="molecule type" value="Genomic_DNA"/>
</dbReference>
<feature type="transmembrane region" description="Helical" evidence="1">
    <location>
        <begin position="97"/>
        <end position="116"/>
    </location>
</feature>
<gene>
    <name evidence="2" type="primary">RHBDF2</name>
    <name evidence="2" type="ORF">SPIL2461_LOCUS17903</name>
</gene>
<comment type="caution">
    <text evidence="2">The sequence shown here is derived from an EMBL/GenBank/DDBJ whole genome shotgun (WGS) entry which is preliminary data.</text>
</comment>
<sequence>MLPAAVSGLRPKIWQSTSGFEASPKPFQQPETFTSSCRAFALPLAFSLTAWRSGAFSRHSRPSRVAANAEASGRRGRRGLEGIPLLSQLRDLWRRKLFVSAALALLMGLLWIYQGFQGWQNLKAFNMTLPWYKRLPASTALESWMLGTHPVALIGKIHITWSTLQGEFGMDATWVASRGQLHR</sequence>